<dbReference type="SMART" id="SM00355">
    <property type="entry name" value="ZnF_C2H2"/>
    <property type="match status" value="5"/>
</dbReference>
<reference evidence="12" key="1">
    <citation type="submission" date="2020-11" db="EMBL/GenBank/DDBJ databases">
        <authorList>
            <person name="Tran Van P."/>
        </authorList>
    </citation>
    <scope>NUCLEOTIDE SEQUENCE</scope>
</reference>
<comment type="subcellular location">
    <subcellularLocation>
        <location evidence="1">Nucleus</location>
    </subcellularLocation>
</comment>
<keyword evidence="3" id="KW-0479">Metal-binding</keyword>
<dbReference type="Pfam" id="PF00096">
    <property type="entry name" value="zf-C2H2"/>
    <property type="match status" value="5"/>
</dbReference>
<name>A0A7R8WNR2_9CRUS</name>
<dbReference type="SUPFAM" id="SSF57667">
    <property type="entry name" value="beta-beta-alpha zinc fingers"/>
    <property type="match status" value="3"/>
</dbReference>
<accession>A0A7R8WNR2</accession>
<evidence type="ECO:0000256" key="1">
    <source>
        <dbReference type="ARBA" id="ARBA00004123"/>
    </source>
</evidence>
<keyword evidence="9" id="KW-0539">Nucleus</keyword>
<gene>
    <name evidence="12" type="ORF">CTOB1V02_LOCUS9821</name>
</gene>
<keyword evidence="7" id="KW-0805">Transcription regulation</keyword>
<dbReference type="GO" id="GO:0005634">
    <property type="term" value="C:nucleus"/>
    <property type="evidence" value="ECO:0007669"/>
    <property type="project" value="UniProtKB-SubCell"/>
</dbReference>
<organism evidence="12">
    <name type="scientific">Cyprideis torosa</name>
    <dbReference type="NCBI Taxonomy" id="163714"/>
    <lineage>
        <taxon>Eukaryota</taxon>
        <taxon>Metazoa</taxon>
        <taxon>Ecdysozoa</taxon>
        <taxon>Arthropoda</taxon>
        <taxon>Crustacea</taxon>
        <taxon>Oligostraca</taxon>
        <taxon>Ostracoda</taxon>
        <taxon>Podocopa</taxon>
        <taxon>Podocopida</taxon>
        <taxon>Cytherocopina</taxon>
        <taxon>Cytheroidea</taxon>
        <taxon>Cytherideidae</taxon>
        <taxon>Cyprideis</taxon>
    </lineage>
</organism>
<keyword evidence="5" id="KW-0863">Zinc-finger</keyword>
<keyword evidence="6" id="KW-0862">Zinc</keyword>
<dbReference type="PROSITE" id="PS50157">
    <property type="entry name" value="ZINC_FINGER_C2H2_2"/>
    <property type="match status" value="5"/>
</dbReference>
<evidence type="ECO:0000256" key="3">
    <source>
        <dbReference type="ARBA" id="ARBA00022723"/>
    </source>
</evidence>
<dbReference type="InterPro" id="IPR013087">
    <property type="entry name" value="Znf_C2H2_type"/>
</dbReference>
<keyword evidence="4" id="KW-0677">Repeat</keyword>
<dbReference type="PANTHER" id="PTHR23234:SF10">
    <property type="entry name" value="RIKEN CDNA 6720489N17 GENE-RELATED"/>
    <property type="match status" value="1"/>
</dbReference>
<dbReference type="FunFam" id="3.30.160.60:FF:000193">
    <property type="entry name" value="Zinc finger protein 300"/>
    <property type="match status" value="2"/>
</dbReference>
<evidence type="ECO:0000313" key="12">
    <source>
        <dbReference type="EMBL" id="CAD7231980.1"/>
    </source>
</evidence>
<dbReference type="EMBL" id="OB664081">
    <property type="protein sequence ID" value="CAD7231980.1"/>
    <property type="molecule type" value="Genomic_DNA"/>
</dbReference>
<evidence type="ECO:0000256" key="7">
    <source>
        <dbReference type="ARBA" id="ARBA00023015"/>
    </source>
</evidence>
<feature type="compositionally biased region" description="Polar residues" evidence="11">
    <location>
        <begin position="359"/>
        <end position="370"/>
    </location>
</feature>
<protein>
    <submittedName>
        <fullName evidence="12">Uncharacterized protein</fullName>
    </submittedName>
</protein>
<dbReference type="OrthoDB" id="3437960at2759"/>
<dbReference type="AlphaFoldDB" id="A0A7R8WNR2"/>
<evidence type="ECO:0000256" key="5">
    <source>
        <dbReference type="ARBA" id="ARBA00022771"/>
    </source>
</evidence>
<evidence type="ECO:0000256" key="10">
    <source>
        <dbReference type="SAM" id="Coils"/>
    </source>
</evidence>
<feature type="compositionally biased region" description="Basic and acidic residues" evidence="11">
    <location>
        <begin position="96"/>
        <end position="109"/>
    </location>
</feature>
<comment type="similarity">
    <text evidence="2">Belongs to the krueppel C2H2-type zinc-finger protein family.</text>
</comment>
<dbReference type="FunFam" id="3.30.160.60:FF:000446">
    <property type="entry name" value="Zinc finger protein"/>
    <property type="match status" value="1"/>
</dbReference>
<proteinExistence type="inferred from homology"/>
<keyword evidence="8" id="KW-0804">Transcription</keyword>
<dbReference type="InterPro" id="IPR050758">
    <property type="entry name" value="Znf_C2H2-type"/>
</dbReference>
<dbReference type="PROSITE" id="PS00028">
    <property type="entry name" value="ZINC_FINGER_C2H2_1"/>
    <property type="match status" value="4"/>
</dbReference>
<feature type="coiled-coil region" evidence="10">
    <location>
        <begin position="181"/>
        <end position="229"/>
    </location>
</feature>
<evidence type="ECO:0000256" key="9">
    <source>
        <dbReference type="ARBA" id="ARBA00023242"/>
    </source>
</evidence>
<evidence type="ECO:0000256" key="11">
    <source>
        <dbReference type="SAM" id="MobiDB-lite"/>
    </source>
</evidence>
<dbReference type="GO" id="GO:0006355">
    <property type="term" value="P:regulation of DNA-templated transcription"/>
    <property type="evidence" value="ECO:0007669"/>
    <property type="project" value="UniProtKB-ARBA"/>
</dbReference>
<evidence type="ECO:0000256" key="8">
    <source>
        <dbReference type="ARBA" id="ARBA00023163"/>
    </source>
</evidence>
<feature type="region of interest" description="Disordered" evidence="11">
    <location>
        <begin position="357"/>
        <end position="389"/>
    </location>
</feature>
<sequence length="464" mass="51773">MSDLNKLIDIQDPRLEQPIVDAHAKEDDSASEGSLMAISEHTRERIRGKGHSNVIFAQSASPPRPISEIMREGCIPAKPLPRPPFNSASDVSGEQESERKASNGTKESKSARRHACFVCGKSFAGKHSLNIHERTHTGENPFQCEFCKKMFSDFSNLTQHRRIHNAVSEATRELIREKPLLNALSAQNVSLTQAVSDATRELIREKPLLNALSAQNVSLTQAVSETTRELIREKPRMNALSAQNVSLTPAVSETTRELIREKPLLNVLSTQAVSETTRELIREKPLLNALSDQNVSLTQAVSEADTFSSAVVFLSSAVKRLGKLRVKMSDLSKLVDILEPRLQRPVIDAETKEEALTCGESQVRQTSLESRNAKRKSSNGTKESKSARRHACRVCGKSFAGKHSLNIHERKHTGEKPFQCEFCKKMFPRLGKLTQHRRSHSGERAFQCNVCLKRFSQSSDLRSH</sequence>
<evidence type="ECO:0000256" key="2">
    <source>
        <dbReference type="ARBA" id="ARBA00006991"/>
    </source>
</evidence>
<keyword evidence="10" id="KW-0175">Coiled coil</keyword>
<dbReference type="PANTHER" id="PTHR23234">
    <property type="entry name" value="ZNF44 PROTEIN"/>
    <property type="match status" value="1"/>
</dbReference>
<dbReference type="GO" id="GO:0008270">
    <property type="term" value="F:zinc ion binding"/>
    <property type="evidence" value="ECO:0007669"/>
    <property type="project" value="UniProtKB-KW"/>
</dbReference>
<dbReference type="FunFam" id="3.30.160.60:FF:002343">
    <property type="entry name" value="Zinc finger protein 33A"/>
    <property type="match status" value="1"/>
</dbReference>
<dbReference type="InterPro" id="IPR036236">
    <property type="entry name" value="Znf_C2H2_sf"/>
</dbReference>
<feature type="region of interest" description="Disordered" evidence="11">
    <location>
        <begin position="1"/>
        <end position="109"/>
    </location>
</feature>
<dbReference type="Gene3D" id="3.30.160.60">
    <property type="entry name" value="Classic Zinc Finger"/>
    <property type="match status" value="5"/>
</dbReference>
<dbReference type="FunFam" id="3.30.160.60:FF:000358">
    <property type="entry name" value="zinc finger protein 24"/>
    <property type="match status" value="1"/>
</dbReference>
<evidence type="ECO:0000256" key="6">
    <source>
        <dbReference type="ARBA" id="ARBA00022833"/>
    </source>
</evidence>
<evidence type="ECO:0000256" key="4">
    <source>
        <dbReference type="ARBA" id="ARBA00022737"/>
    </source>
</evidence>